<organism evidence="2 3">
    <name type="scientific">Kingdonia uniflora</name>
    <dbReference type="NCBI Taxonomy" id="39325"/>
    <lineage>
        <taxon>Eukaryota</taxon>
        <taxon>Viridiplantae</taxon>
        <taxon>Streptophyta</taxon>
        <taxon>Embryophyta</taxon>
        <taxon>Tracheophyta</taxon>
        <taxon>Spermatophyta</taxon>
        <taxon>Magnoliopsida</taxon>
        <taxon>Ranunculales</taxon>
        <taxon>Circaeasteraceae</taxon>
        <taxon>Kingdonia</taxon>
    </lineage>
</organism>
<evidence type="ECO:0000313" key="2">
    <source>
        <dbReference type="EMBL" id="KAF6164038.1"/>
    </source>
</evidence>
<protein>
    <submittedName>
        <fullName evidence="2">Uncharacterized protein</fullName>
    </submittedName>
</protein>
<reference evidence="2 3" key="1">
    <citation type="journal article" date="2020" name="IScience">
        <title>Genome Sequencing of the Endangered Kingdonia uniflora (Circaeasteraceae, Ranunculales) Reveals Potential Mechanisms of Evolutionary Specialization.</title>
        <authorList>
            <person name="Sun Y."/>
            <person name="Deng T."/>
            <person name="Zhang A."/>
            <person name="Moore M.J."/>
            <person name="Landis J.B."/>
            <person name="Lin N."/>
            <person name="Zhang H."/>
            <person name="Zhang X."/>
            <person name="Huang J."/>
            <person name="Zhang X."/>
            <person name="Sun H."/>
            <person name="Wang H."/>
        </authorList>
    </citation>
    <scope>NUCLEOTIDE SEQUENCE [LARGE SCALE GENOMIC DNA]</scope>
    <source>
        <strain evidence="2">TB1705</strain>
        <tissue evidence="2">Leaf</tissue>
    </source>
</reference>
<accession>A0A7J7NB04</accession>
<feature type="compositionally biased region" description="Basic and acidic residues" evidence="1">
    <location>
        <begin position="73"/>
        <end position="85"/>
    </location>
</feature>
<feature type="region of interest" description="Disordered" evidence="1">
    <location>
        <begin position="1"/>
        <end position="21"/>
    </location>
</feature>
<evidence type="ECO:0000313" key="3">
    <source>
        <dbReference type="Proteomes" id="UP000541444"/>
    </source>
</evidence>
<gene>
    <name evidence="2" type="ORF">GIB67_028742</name>
</gene>
<evidence type="ECO:0000256" key="1">
    <source>
        <dbReference type="SAM" id="MobiDB-lite"/>
    </source>
</evidence>
<dbReference type="AlphaFoldDB" id="A0A7J7NB04"/>
<sequence>MGIVAQEQFRNRSGKIKEDRENDAHKIYQGLNGGNDFKYREAYKILVRRLRWANLRDDGLNHAGNIPRNVARRTSDNSSRRELGRIKQSIGGPRQATCTSIRGPKF</sequence>
<dbReference type="OrthoDB" id="696650at2759"/>
<keyword evidence="3" id="KW-1185">Reference proteome</keyword>
<feature type="region of interest" description="Disordered" evidence="1">
    <location>
        <begin position="63"/>
        <end position="106"/>
    </location>
</feature>
<dbReference type="Proteomes" id="UP000541444">
    <property type="component" value="Unassembled WGS sequence"/>
</dbReference>
<proteinExistence type="predicted"/>
<name>A0A7J7NB04_9MAGN</name>
<dbReference type="EMBL" id="JACGCM010000944">
    <property type="protein sequence ID" value="KAF6164038.1"/>
    <property type="molecule type" value="Genomic_DNA"/>
</dbReference>
<comment type="caution">
    <text evidence="2">The sequence shown here is derived from an EMBL/GenBank/DDBJ whole genome shotgun (WGS) entry which is preliminary data.</text>
</comment>